<dbReference type="Proteomes" id="UP000830434">
    <property type="component" value="Chromosome"/>
</dbReference>
<dbReference type="Pfam" id="PF19866">
    <property type="entry name" value="DUF6339"/>
    <property type="match status" value="1"/>
</dbReference>
<dbReference type="GeneID" id="72191351"/>
<sequence length="261" mass="30096">MTTELHHLQSAAHPMIDTQFLAGERELTEKDLRPYLQPLGRSIDLSPVDERIEEIRADDDIDASLIDAELAPTLHRTLDLTRNEAADAGLWHYLCVVRFPEFVHYRWDHVFNPESPGNMEEKFLKAGTDAYSNALHRIWWGAELTYEEGESGEVEDRDYSRTKRVLGFQELANDILDHDFARYIPVTHACGDLLGHDTLNEIKDEGTYDDPPSNSNIASRTTTLLREELTVRRVEMMEEDDIVETIKELRDDVMRREAGWS</sequence>
<dbReference type="RefSeq" id="WP_248654407.1">
    <property type="nucleotide sequence ID" value="NZ_CP096658.1"/>
</dbReference>
<dbReference type="EMBL" id="CP096658">
    <property type="protein sequence ID" value="UPV99969.1"/>
    <property type="molecule type" value="Genomic_DNA"/>
</dbReference>
<gene>
    <name evidence="1" type="ORF">M0R88_15810</name>
</gene>
<evidence type="ECO:0000313" key="1">
    <source>
        <dbReference type="EMBL" id="UPV99969.1"/>
    </source>
</evidence>
<dbReference type="KEGG" id="haxz:M0R88_15810"/>
<protein>
    <submittedName>
        <fullName evidence="1">DUF6339 family protein</fullName>
    </submittedName>
</protein>
<accession>A0A8U0IFW3</accession>
<dbReference type="InterPro" id="IPR045920">
    <property type="entry name" value="DUF6339"/>
</dbReference>
<evidence type="ECO:0000313" key="2">
    <source>
        <dbReference type="Proteomes" id="UP000830434"/>
    </source>
</evidence>
<organism evidence="1 2">
    <name type="scientific">Halorussus gelatinilyticus</name>
    <dbReference type="NCBI Taxonomy" id="2937524"/>
    <lineage>
        <taxon>Archaea</taxon>
        <taxon>Methanobacteriati</taxon>
        <taxon>Methanobacteriota</taxon>
        <taxon>Stenosarchaea group</taxon>
        <taxon>Halobacteria</taxon>
        <taxon>Halobacteriales</taxon>
        <taxon>Haladaptataceae</taxon>
        <taxon>Halorussus</taxon>
    </lineage>
</organism>
<dbReference type="AlphaFoldDB" id="A0A8U0IFW3"/>
<keyword evidence="2" id="KW-1185">Reference proteome</keyword>
<proteinExistence type="predicted"/>
<name>A0A8U0IFW3_9EURY</name>
<reference evidence="1" key="1">
    <citation type="submission" date="2022-04" db="EMBL/GenBank/DDBJ databases">
        <title>Diverse halophilic archaea isolated from saline environments.</title>
        <authorList>
            <person name="Cui H.-L."/>
        </authorList>
    </citation>
    <scope>NUCLEOTIDE SEQUENCE</scope>
    <source>
        <strain evidence="1">XZYJT40</strain>
    </source>
</reference>